<accession>A0A9D4M3D9</accession>
<dbReference type="Proteomes" id="UP000828390">
    <property type="component" value="Unassembled WGS sequence"/>
</dbReference>
<comment type="caution">
    <text evidence="2">The sequence shown here is derived from an EMBL/GenBank/DDBJ whole genome shotgun (WGS) entry which is preliminary data.</text>
</comment>
<dbReference type="AlphaFoldDB" id="A0A9D4M3D9"/>
<protein>
    <submittedName>
        <fullName evidence="2">Uncharacterized protein</fullName>
    </submittedName>
</protein>
<reference evidence="2" key="1">
    <citation type="journal article" date="2019" name="bioRxiv">
        <title>The Genome of the Zebra Mussel, Dreissena polymorpha: A Resource for Invasive Species Research.</title>
        <authorList>
            <person name="McCartney M.A."/>
            <person name="Auch B."/>
            <person name="Kono T."/>
            <person name="Mallez S."/>
            <person name="Zhang Y."/>
            <person name="Obille A."/>
            <person name="Becker A."/>
            <person name="Abrahante J.E."/>
            <person name="Garbe J."/>
            <person name="Badalamenti J.P."/>
            <person name="Herman A."/>
            <person name="Mangelson H."/>
            <person name="Liachko I."/>
            <person name="Sullivan S."/>
            <person name="Sone E.D."/>
            <person name="Koren S."/>
            <person name="Silverstein K.A.T."/>
            <person name="Beckman K.B."/>
            <person name="Gohl D.M."/>
        </authorList>
    </citation>
    <scope>NUCLEOTIDE SEQUENCE</scope>
    <source>
        <strain evidence="2">Duluth1</strain>
        <tissue evidence="2">Whole animal</tissue>
    </source>
</reference>
<gene>
    <name evidence="2" type="ORF">DPMN_033214</name>
</gene>
<evidence type="ECO:0000313" key="3">
    <source>
        <dbReference type="Proteomes" id="UP000828390"/>
    </source>
</evidence>
<name>A0A9D4M3D9_DREPO</name>
<organism evidence="2 3">
    <name type="scientific">Dreissena polymorpha</name>
    <name type="common">Zebra mussel</name>
    <name type="synonym">Mytilus polymorpha</name>
    <dbReference type="NCBI Taxonomy" id="45954"/>
    <lineage>
        <taxon>Eukaryota</taxon>
        <taxon>Metazoa</taxon>
        <taxon>Spiralia</taxon>
        <taxon>Lophotrochozoa</taxon>
        <taxon>Mollusca</taxon>
        <taxon>Bivalvia</taxon>
        <taxon>Autobranchia</taxon>
        <taxon>Heteroconchia</taxon>
        <taxon>Euheterodonta</taxon>
        <taxon>Imparidentia</taxon>
        <taxon>Neoheterodontei</taxon>
        <taxon>Myida</taxon>
        <taxon>Dreissenoidea</taxon>
        <taxon>Dreissenidae</taxon>
        <taxon>Dreissena</taxon>
    </lineage>
</organism>
<dbReference type="EMBL" id="JAIWYP010000002">
    <property type="protein sequence ID" value="KAH3870035.1"/>
    <property type="molecule type" value="Genomic_DNA"/>
</dbReference>
<keyword evidence="3" id="KW-1185">Reference proteome</keyword>
<feature type="region of interest" description="Disordered" evidence="1">
    <location>
        <begin position="1"/>
        <end position="21"/>
    </location>
</feature>
<evidence type="ECO:0000256" key="1">
    <source>
        <dbReference type="SAM" id="MobiDB-lite"/>
    </source>
</evidence>
<sequence length="221" mass="25330">MAESRDAWQRAGRPRGTQHSAYRQYKVDKANFRRVMRQRADRYMAELNNKLEHASVHDTTSFWKTVNSRKHGSGANLSGGIQFNGTTYRSREYIVDQWAKYFTDLYTPSNLHDFDAEWEHYVKQEVDETFRGLSPNQDVTVSPALVAECIKTLSKGKACGPDNITHEHLLYGKDIIAYPLSQLCTVMLRSGLIPDRMKKVTLLRCIKVDEKGEMNRATIGP</sequence>
<evidence type="ECO:0000313" key="2">
    <source>
        <dbReference type="EMBL" id="KAH3870035.1"/>
    </source>
</evidence>
<proteinExistence type="predicted"/>
<reference evidence="2" key="2">
    <citation type="submission" date="2020-11" db="EMBL/GenBank/DDBJ databases">
        <authorList>
            <person name="McCartney M.A."/>
            <person name="Auch B."/>
            <person name="Kono T."/>
            <person name="Mallez S."/>
            <person name="Becker A."/>
            <person name="Gohl D.M."/>
            <person name="Silverstein K.A.T."/>
            <person name="Koren S."/>
            <person name="Bechman K.B."/>
            <person name="Herman A."/>
            <person name="Abrahante J.E."/>
            <person name="Garbe J."/>
        </authorList>
    </citation>
    <scope>NUCLEOTIDE SEQUENCE</scope>
    <source>
        <strain evidence="2">Duluth1</strain>
        <tissue evidence="2">Whole animal</tissue>
    </source>
</reference>